<evidence type="ECO:0000313" key="2">
    <source>
        <dbReference type="Proteomes" id="UP001231649"/>
    </source>
</evidence>
<keyword evidence="2" id="KW-1185">Reference proteome</keyword>
<comment type="caution">
    <text evidence="1">The sequence shown here is derived from an EMBL/GenBank/DDBJ whole genome shotgun (WGS) entry which is preliminary data.</text>
</comment>
<organism evidence="1 2">
    <name type="scientific">Mythimna loreyi</name>
    <dbReference type="NCBI Taxonomy" id="667449"/>
    <lineage>
        <taxon>Eukaryota</taxon>
        <taxon>Metazoa</taxon>
        <taxon>Ecdysozoa</taxon>
        <taxon>Arthropoda</taxon>
        <taxon>Hexapoda</taxon>
        <taxon>Insecta</taxon>
        <taxon>Pterygota</taxon>
        <taxon>Neoptera</taxon>
        <taxon>Endopterygota</taxon>
        <taxon>Lepidoptera</taxon>
        <taxon>Glossata</taxon>
        <taxon>Ditrysia</taxon>
        <taxon>Noctuoidea</taxon>
        <taxon>Noctuidae</taxon>
        <taxon>Noctuinae</taxon>
        <taxon>Hadenini</taxon>
        <taxon>Mythimna</taxon>
    </lineage>
</organism>
<protein>
    <submittedName>
        <fullName evidence="1">Uncharacterized protein</fullName>
    </submittedName>
</protein>
<gene>
    <name evidence="1" type="ORF">PYW08_009636</name>
</gene>
<sequence length="167" mass="20002">MDILKQKICLVILHFILEITLLNCNSTSTGGPSSTKMLNVSQHRRQGFDLQTPARAFQTRAARQTRRRSTPYRETYDDECAYILHYCHKTYQTGRLCGRTLFFHYYTFRSFCMLDYANCKEKYEVWQVAHMGQCYDLKTITEYIHVEYTNDSFLDTDYVVDDHRWKW</sequence>
<accession>A0ACC2QAE7</accession>
<reference evidence="1" key="1">
    <citation type="submission" date="2023-03" db="EMBL/GenBank/DDBJ databases">
        <title>Chromosome-level genomes of two armyworms, Mythimna separata and Mythimna loreyi, provide insights into the biosynthesis and reception of sex pheromones.</title>
        <authorList>
            <person name="Zhao H."/>
        </authorList>
    </citation>
    <scope>NUCLEOTIDE SEQUENCE</scope>
    <source>
        <strain evidence="1">BeijingLab</strain>
    </source>
</reference>
<name>A0ACC2QAE7_9NEOP</name>
<dbReference type="Proteomes" id="UP001231649">
    <property type="component" value="Chromosome 24"/>
</dbReference>
<evidence type="ECO:0000313" key="1">
    <source>
        <dbReference type="EMBL" id="KAJ8709632.1"/>
    </source>
</evidence>
<proteinExistence type="predicted"/>
<dbReference type="EMBL" id="CM056800">
    <property type="protein sequence ID" value="KAJ8709632.1"/>
    <property type="molecule type" value="Genomic_DNA"/>
</dbReference>